<keyword evidence="4" id="KW-1185">Reference proteome</keyword>
<accession>A0ABS4MBD9</accession>
<feature type="domain" description="HTH cro/C1-type" evidence="2">
    <location>
        <begin position="5"/>
        <end position="59"/>
    </location>
</feature>
<gene>
    <name evidence="3" type="ORF">J2Z60_000150</name>
</gene>
<dbReference type="InterPro" id="IPR010982">
    <property type="entry name" value="Lambda_DNA-bd_dom_sf"/>
</dbReference>
<evidence type="ECO:0000313" key="3">
    <source>
        <dbReference type="EMBL" id="MBP2056988.1"/>
    </source>
</evidence>
<name>A0ABS4MBD9_9LACO</name>
<dbReference type="Gene3D" id="1.10.260.40">
    <property type="entry name" value="lambda repressor-like DNA-binding domains"/>
    <property type="match status" value="1"/>
</dbReference>
<dbReference type="CDD" id="cd00093">
    <property type="entry name" value="HTH_XRE"/>
    <property type="match status" value="1"/>
</dbReference>
<evidence type="ECO:0000259" key="2">
    <source>
        <dbReference type="PROSITE" id="PS50943"/>
    </source>
</evidence>
<sequence length="107" mass="12566">MSNRIKELRKKKNLTLRELGEALKMRDNTLSQYENEKRNPKKETWQKLADFFGVSISYLQGFNKPNCNLKGICLRCGFTFYFEYHLLGNEHFICPKCGCKTVSIEGY</sequence>
<dbReference type="EMBL" id="JAGGLU010000001">
    <property type="protein sequence ID" value="MBP2056988.1"/>
    <property type="molecule type" value="Genomic_DNA"/>
</dbReference>
<evidence type="ECO:0000313" key="4">
    <source>
        <dbReference type="Proteomes" id="UP001519292"/>
    </source>
</evidence>
<evidence type="ECO:0000256" key="1">
    <source>
        <dbReference type="ARBA" id="ARBA00023125"/>
    </source>
</evidence>
<dbReference type="SMART" id="SM00530">
    <property type="entry name" value="HTH_XRE"/>
    <property type="match status" value="1"/>
</dbReference>
<dbReference type="Proteomes" id="UP001519292">
    <property type="component" value="Unassembled WGS sequence"/>
</dbReference>
<proteinExistence type="predicted"/>
<organism evidence="3 4">
    <name type="scientific">Lactobacillus colini</name>
    <dbReference type="NCBI Taxonomy" id="1819254"/>
    <lineage>
        <taxon>Bacteria</taxon>
        <taxon>Bacillati</taxon>
        <taxon>Bacillota</taxon>
        <taxon>Bacilli</taxon>
        <taxon>Lactobacillales</taxon>
        <taxon>Lactobacillaceae</taxon>
        <taxon>Lactobacillus</taxon>
    </lineage>
</organism>
<dbReference type="PANTHER" id="PTHR46558">
    <property type="entry name" value="TRACRIPTIONAL REGULATORY PROTEIN-RELATED-RELATED"/>
    <property type="match status" value="1"/>
</dbReference>
<dbReference type="PROSITE" id="PS50943">
    <property type="entry name" value="HTH_CROC1"/>
    <property type="match status" value="1"/>
</dbReference>
<dbReference type="RefSeq" id="WP_209685379.1">
    <property type="nucleotide sequence ID" value="NZ_JAGGLU010000001.1"/>
</dbReference>
<dbReference type="SUPFAM" id="SSF47413">
    <property type="entry name" value="lambda repressor-like DNA-binding domains"/>
    <property type="match status" value="1"/>
</dbReference>
<keyword evidence="1" id="KW-0238">DNA-binding</keyword>
<comment type="caution">
    <text evidence="3">The sequence shown here is derived from an EMBL/GenBank/DDBJ whole genome shotgun (WGS) entry which is preliminary data.</text>
</comment>
<reference evidence="3 4" key="1">
    <citation type="submission" date="2021-03" db="EMBL/GenBank/DDBJ databases">
        <title>Genomic Encyclopedia of Type Strains, Phase IV (KMG-IV): sequencing the most valuable type-strain genomes for metagenomic binning, comparative biology and taxonomic classification.</title>
        <authorList>
            <person name="Goeker M."/>
        </authorList>
    </citation>
    <scope>NUCLEOTIDE SEQUENCE [LARGE SCALE GENOMIC DNA]</scope>
    <source>
        <strain evidence="3 4">DSM 101872</strain>
    </source>
</reference>
<dbReference type="InterPro" id="IPR001387">
    <property type="entry name" value="Cro/C1-type_HTH"/>
</dbReference>
<protein>
    <submittedName>
        <fullName evidence="3">Transcriptional regulator with XRE-family HTH domain</fullName>
    </submittedName>
</protein>
<dbReference type="PANTHER" id="PTHR46558:SF11">
    <property type="entry name" value="HTH-TYPE TRANSCRIPTIONAL REGULATOR XRE"/>
    <property type="match status" value="1"/>
</dbReference>
<dbReference type="Pfam" id="PF01381">
    <property type="entry name" value="HTH_3"/>
    <property type="match status" value="1"/>
</dbReference>